<evidence type="ECO:0000313" key="1">
    <source>
        <dbReference type="EMBL" id="KAG6407204.1"/>
    </source>
</evidence>
<reference evidence="1" key="2">
    <citation type="submission" date="2020-08" db="EMBL/GenBank/DDBJ databases">
        <title>Plant Genome Project.</title>
        <authorList>
            <person name="Zhang R.-G."/>
        </authorList>
    </citation>
    <scope>NUCLEOTIDE SEQUENCE</scope>
    <source>
        <strain evidence="1">Huo1</strain>
        <tissue evidence="1">Leaf</tissue>
    </source>
</reference>
<dbReference type="Gene3D" id="3.90.280.10">
    <property type="entry name" value="PEBP-like"/>
    <property type="match status" value="1"/>
</dbReference>
<proteinExistence type="predicted"/>
<accession>A0A8X8ZKF1</accession>
<dbReference type="Proteomes" id="UP000298416">
    <property type="component" value="Unassembled WGS sequence"/>
</dbReference>
<dbReference type="PANTHER" id="PTHR11362:SF9">
    <property type="entry name" value="PROTEIN FLOWERING LOCUS T-RELATED"/>
    <property type="match status" value="1"/>
</dbReference>
<comment type="caution">
    <text evidence="1">The sequence shown here is derived from an EMBL/GenBank/DDBJ whole genome shotgun (WGS) entry which is preliminary data.</text>
</comment>
<dbReference type="InterPro" id="IPR035810">
    <property type="entry name" value="PEBP_euk"/>
</dbReference>
<organism evidence="1">
    <name type="scientific">Salvia splendens</name>
    <name type="common">Scarlet sage</name>
    <dbReference type="NCBI Taxonomy" id="180675"/>
    <lineage>
        <taxon>Eukaryota</taxon>
        <taxon>Viridiplantae</taxon>
        <taxon>Streptophyta</taxon>
        <taxon>Embryophyta</taxon>
        <taxon>Tracheophyta</taxon>
        <taxon>Spermatophyta</taxon>
        <taxon>Magnoliopsida</taxon>
        <taxon>eudicotyledons</taxon>
        <taxon>Gunneridae</taxon>
        <taxon>Pentapetalae</taxon>
        <taxon>asterids</taxon>
        <taxon>lamiids</taxon>
        <taxon>Lamiales</taxon>
        <taxon>Lamiaceae</taxon>
        <taxon>Nepetoideae</taxon>
        <taxon>Mentheae</taxon>
        <taxon>Salviinae</taxon>
        <taxon>Salvia</taxon>
        <taxon>Salvia subgen. Calosphace</taxon>
        <taxon>core Calosphace</taxon>
    </lineage>
</organism>
<dbReference type="Pfam" id="PF01161">
    <property type="entry name" value="PBP"/>
    <property type="match status" value="1"/>
</dbReference>
<sequence>MPRDTNPLVVSRVIGDVIDPFTPSTDIRVYIDGVPICNGYRLRQSQVASQPTVDIGGQDFRILHTLVLVDADSPSPGNPYLREYLHWLVTDIPSSTNPSFGNEVVPYEAPQPTMGIHRLVMVIFRQPRRQIVLAPEWRNNFSTRQLSQVYNLGDPVAAFFYHCHRENGTGGRRA</sequence>
<dbReference type="CDD" id="cd00866">
    <property type="entry name" value="PEBP_euk"/>
    <property type="match status" value="1"/>
</dbReference>
<dbReference type="PANTHER" id="PTHR11362">
    <property type="entry name" value="PHOSPHATIDYLETHANOLAMINE-BINDING PROTEIN"/>
    <property type="match status" value="1"/>
</dbReference>
<keyword evidence="2" id="KW-1185">Reference proteome</keyword>
<dbReference type="OrthoDB" id="2506647at2759"/>
<gene>
    <name evidence="1" type="ORF">SASPL_130188</name>
</gene>
<evidence type="ECO:0000313" key="2">
    <source>
        <dbReference type="Proteomes" id="UP000298416"/>
    </source>
</evidence>
<dbReference type="InterPro" id="IPR036610">
    <property type="entry name" value="PEBP-like_sf"/>
</dbReference>
<name>A0A8X8ZKF1_SALSN</name>
<evidence type="ECO:0008006" key="3">
    <source>
        <dbReference type="Google" id="ProtNLM"/>
    </source>
</evidence>
<dbReference type="SUPFAM" id="SSF49777">
    <property type="entry name" value="PEBP-like"/>
    <property type="match status" value="1"/>
</dbReference>
<dbReference type="InterPro" id="IPR008914">
    <property type="entry name" value="PEBP"/>
</dbReference>
<dbReference type="AlphaFoldDB" id="A0A8X8ZKF1"/>
<reference evidence="1" key="1">
    <citation type="submission" date="2018-01" db="EMBL/GenBank/DDBJ databases">
        <authorList>
            <person name="Mao J.F."/>
        </authorList>
    </citation>
    <scope>NUCLEOTIDE SEQUENCE</scope>
    <source>
        <strain evidence="1">Huo1</strain>
        <tissue evidence="1">Leaf</tissue>
    </source>
</reference>
<dbReference type="EMBL" id="PNBA02000011">
    <property type="protein sequence ID" value="KAG6407204.1"/>
    <property type="molecule type" value="Genomic_DNA"/>
</dbReference>
<protein>
    <recommendedName>
        <fullName evidence="3">Protein FLOWERING LOCUS T</fullName>
    </recommendedName>
</protein>